<dbReference type="EMBL" id="HQ832595">
    <property type="protein sequence ID" value="AIE90114.1"/>
    <property type="molecule type" value="Genomic_DNA"/>
</dbReference>
<protein>
    <submittedName>
        <fullName evidence="1">Uncharacterized protein</fullName>
    </submittedName>
</protein>
<evidence type="ECO:0000313" key="2">
    <source>
        <dbReference type="Proteomes" id="UP000008424"/>
    </source>
</evidence>
<accession>A0A068NXV3</accession>
<organism evidence="1 2">
    <name type="scientific">Pseudomonas phage PaP1</name>
    <dbReference type="NCBI Taxonomy" id="685892"/>
    <lineage>
        <taxon>Viruses</taxon>
        <taxon>Duplodnaviria</taxon>
        <taxon>Heunggongvirae</taxon>
        <taxon>Uroviricota</taxon>
        <taxon>Caudoviricetes</taxon>
        <taxon>Vandenendeviridae</taxon>
        <taxon>Skurskavirinae</taxon>
        <taxon>Pakpunavirus</taxon>
        <taxon>Pakpunavirus PaP1</taxon>
    </lineage>
</organism>
<dbReference type="KEGG" id="vg:19816579"/>
<evidence type="ECO:0000313" key="1">
    <source>
        <dbReference type="EMBL" id="AIE90114.1"/>
    </source>
</evidence>
<dbReference type="Proteomes" id="UP000008424">
    <property type="component" value="Segment"/>
</dbReference>
<proteinExistence type="predicted"/>
<sequence length="147" mass="17526">MDPRMDRGRSRVAKISHHYFRIARLLPGFSWVRGYFQIIFRFLGVSANMGNMEFLRKGLRVLVYELLGCRSGELPLKGRKGCVEPNRRVRMEEGNMPQYSHWRTYIAEFVHTMGIPENEKQACIAYLVSWYKRRVLHRIKREEYEAI</sequence>
<name>A0A068NXV3_9CAUD</name>
<dbReference type="OrthoDB" id="24162at10239"/>
<reference evidence="1 2" key="1">
    <citation type="journal article" date="2013" name="PLoS ONE">
        <title>Genomic and Proteomic Analyses of the Terminally Redundant Genome of the Pseudomonas aeruginosa Phage PaP1: Establishment of Genus PaP1-Like Phages.</title>
        <authorList>
            <person name="Lu S."/>
            <person name="Le S."/>
            <person name="Tan Y."/>
            <person name="Zhu J."/>
            <person name="Li M."/>
            <person name="Rao X."/>
            <person name="Zou L."/>
            <person name="Li S."/>
            <person name="Wang J."/>
            <person name="Jin X."/>
            <person name="Huang G."/>
            <person name="Zhang L."/>
            <person name="Zhao X."/>
            <person name="Hu F."/>
        </authorList>
    </citation>
    <scope>NUCLEOTIDE SEQUENCE [LARGE SCALE GENOMIC DNA]</scope>
</reference>
<gene>
    <name evidence="1" type="ORF">PaP1_gp166</name>
</gene>
<dbReference type="GeneID" id="19816579"/>
<keyword evidence="2" id="KW-1185">Reference proteome</keyword>
<dbReference type="RefSeq" id="YP_009047075.1">
    <property type="nucleotide sequence ID" value="NC_019913.1"/>
</dbReference>